<dbReference type="InterPro" id="IPR013249">
    <property type="entry name" value="RNA_pol_sigma70_r4_t2"/>
</dbReference>
<evidence type="ECO:0000256" key="1">
    <source>
        <dbReference type="ARBA" id="ARBA00010641"/>
    </source>
</evidence>
<dbReference type="GO" id="GO:0003677">
    <property type="term" value="F:DNA binding"/>
    <property type="evidence" value="ECO:0007669"/>
    <property type="project" value="InterPro"/>
</dbReference>
<dbReference type="Proteomes" id="UP000289792">
    <property type="component" value="Unassembled WGS sequence"/>
</dbReference>
<dbReference type="GO" id="GO:0006352">
    <property type="term" value="P:DNA-templated transcription initiation"/>
    <property type="evidence" value="ECO:0007669"/>
    <property type="project" value="InterPro"/>
</dbReference>
<evidence type="ECO:0000256" key="3">
    <source>
        <dbReference type="ARBA" id="ARBA00023082"/>
    </source>
</evidence>
<evidence type="ECO:0000313" key="7">
    <source>
        <dbReference type="EMBL" id="RXJ49454.1"/>
    </source>
</evidence>
<dbReference type="SUPFAM" id="SSF88659">
    <property type="entry name" value="Sigma3 and sigma4 domains of RNA polymerase sigma factors"/>
    <property type="match status" value="1"/>
</dbReference>
<dbReference type="RefSeq" id="WP_129017855.1">
    <property type="nucleotide sequence ID" value="NZ_SDDZ01000007.1"/>
</dbReference>
<evidence type="ECO:0000259" key="6">
    <source>
        <dbReference type="Pfam" id="PF08281"/>
    </source>
</evidence>
<dbReference type="PANTHER" id="PTHR43133">
    <property type="entry name" value="RNA POLYMERASE ECF-TYPE SIGMA FACTO"/>
    <property type="match status" value="1"/>
</dbReference>
<keyword evidence="4" id="KW-0804">Transcription</keyword>
<dbReference type="CDD" id="cd06171">
    <property type="entry name" value="Sigma70_r4"/>
    <property type="match status" value="1"/>
</dbReference>
<dbReference type="Gene3D" id="1.10.10.10">
    <property type="entry name" value="Winged helix-like DNA-binding domain superfamily/Winged helix DNA-binding domain"/>
    <property type="match status" value="1"/>
</dbReference>
<dbReference type="SUPFAM" id="SSF88946">
    <property type="entry name" value="Sigma2 domain of RNA polymerase sigma factors"/>
    <property type="match status" value="1"/>
</dbReference>
<dbReference type="PANTHER" id="PTHR43133:SF46">
    <property type="entry name" value="RNA POLYMERASE SIGMA-70 FACTOR ECF SUBFAMILY"/>
    <property type="match status" value="1"/>
</dbReference>
<feature type="transmembrane region" description="Helical" evidence="5">
    <location>
        <begin position="181"/>
        <end position="196"/>
    </location>
</feature>
<evidence type="ECO:0000256" key="2">
    <source>
        <dbReference type="ARBA" id="ARBA00023015"/>
    </source>
</evidence>
<keyword evidence="3" id="KW-0731">Sigma factor</keyword>
<keyword evidence="5" id="KW-1133">Transmembrane helix</keyword>
<evidence type="ECO:0000313" key="8">
    <source>
        <dbReference type="Proteomes" id="UP000289792"/>
    </source>
</evidence>
<evidence type="ECO:0000256" key="5">
    <source>
        <dbReference type="SAM" id="Phobius"/>
    </source>
</evidence>
<dbReference type="InterPro" id="IPR039425">
    <property type="entry name" value="RNA_pol_sigma-70-like"/>
</dbReference>
<dbReference type="Gene3D" id="1.10.1740.10">
    <property type="match status" value="1"/>
</dbReference>
<keyword evidence="8" id="KW-1185">Reference proteome</keyword>
<dbReference type="AlphaFoldDB" id="A0A4Q0XE20"/>
<reference evidence="7 8" key="1">
    <citation type="submission" date="2019-01" db="EMBL/GenBank/DDBJ databases">
        <title>Genome sequence of the Antarctic species Gelidibacter gilvus ACAM 158(T).</title>
        <authorList>
            <person name="Bowman J.P."/>
        </authorList>
    </citation>
    <scope>NUCLEOTIDE SEQUENCE [LARGE SCALE GENOMIC DNA]</scope>
    <source>
        <strain evidence="7 8">IC158</strain>
    </source>
</reference>
<dbReference type="InterPro" id="IPR036388">
    <property type="entry name" value="WH-like_DNA-bd_sf"/>
</dbReference>
<dbReference type="InterPro" id="IPR014284">
    <property type="entry name" value="RNA_pol_sigma-70_dom"/>
</dbReference>
<dbReference type="InterPro" id="IPR013324">
    <property type="entry name" value="RNA_pol_sigma_r3/r4-like"/>
</dbReference>
<evidence type="ECO:0000256" key="4">
    <source>
        <dbReference type="ARBA" id="ARBA00023163"/>
    </source>
</evidence>
<name>A0A4Q0XE20_9FLAO</name>
<organism evidence="7 8">
    <name type="scientific">Gelidibacter gilvus</name>
    <dbReference type="NCBI Taxonomy" id="59602"/>
    <lineage>
        <taxon>Bacteria</taxon>
        <taxon>Pseudomonadati</taxon>
        <taxon>Bacteroidota</taxon>
        <taxon>Flavobacteriia</taxon>
        <taxon>Flavobacteriales</taxon>
        <taxon>Flavobacteriaceae</taxon>
        <taxon>Gelidibacter</taxon>
    </lineage>
</organism>
<dbReference type="OrthoDB" id="9150024at2"/>
<dbReference type="Pfam" id="PF08281">
    <property type="entry name" value="Sigma70_r4_2"/>
    <property type="match status" value="1"/>
</dbReference>
<keyword evidence="5" id="KW-0472">Membrane</keyword>
<keyword evidence="2" id="KW-0805">Transcription regulation</keyword>
<gene>
    <name evidence="7" type="ORF">ESZ48_12655</name>
</gene>
<keyword evidence="5" id="KW-0812">Transmembrane</keyword>
<feature type="domain" description="RNA polymerase sigma factor 70 region 4 type 2" evidence="6">
    <location>
        <begin position="127"/>
        <end position="175"/>
    </location>
</feature>
<dbReference type="GO" id="GO:0016987">
    <property type="term" value="F:sigma factor activity"/>
    <property type="evidence" value="ECO:0007669"/>
    <property type="project" value="UniProtKB-KW"/>
</dbReference>
<sequence length="197" mass="23319">MERHKNRTLVLWTKLKDGDVRAMGDLYDIYVDELFAYGMQFSSDKSQVMDAIHDLFLNLYKYRKTLAATDNVTFYLFRSLKNNILKVENKSRSFVPYSQEEDHKQSENSIEDRICAEEFENDRAYKLAKAITLLSKKQRKALSLRFTHEHSYEDVAAIMNVSVATSRTIIYRAIKILRKQLYSLGIFFLSFFYNFFH</sequence>
<protein>
    <submittedName>
        <fullName evidence="7">Sigma-70 family RNA polymerase sigma factor</fullName>
    </submittedName>
</protein>
<comment type="caution">
    <text evidence="7">The sequence shown here is derived from an EMBL/GenBank/DDBJ whole genome shotgun (WGS) entry which is preliminary data.</text>
</comment>
<dbReference type="EMBL" id="SDDZ01000007">
    <property type="protein sequence ID" value="RXJ49454.1"/>
    <property type="molecule type" value="Genomic_DNA"/>
</dbReference>
<dbReference type="InterPro" id="IPR013325">
    <property type="entry name" value="RNA_pol_sigma_r2"/>
</dbReference>
<comment type="similarity">
    <text evidence="1">Belongs to the sigma-70 factor family. ECF subfamily.</text>
</comment>
<dbReference type="NCBIfam" id="TIGR02937">
    <property type="entry name" value="sigma70-ECF"/>
    <property type="match status" value="1"/>
</dbReference>
<accession>A0A4Q0XE20</accession>
<proteinExistence type="inferred from homology"/>